<gene>
    <name evidence="2" type="ORF">TRIUR3_20104</name>
</gene>
<proteinExistence type="predicted"/>
<reference evidence="2" key="1">
    <citation type="journal article" date="2013" name="Nature">
        <title>Draft genome of the wheat A-genome progenitor Triticum urartu.</title>
        <authorList>
            <person name="Ling H.Q."/>
            <person name="Zhao S."/>
            <person name="Liu D."/>
            <person name="Wang J."/>
            <person name="Sun H."/>
            <person name="Zhang C."/>
            <person name="Fan H."/>
            <person name="Li D."/>
            <person name="Dong L."/>
            <person name="Tao Y."/>
            <person name="Gao C."/>
            <person name="Wu H."/>
            <person name="Li Y."/>
            <person name="Cui Y."/>
            <person name="Guo X."/>
            <person name="Zheng S."/>
            <person name="Wang B."/>
            <person name="Yu K."/>
            <person name="Liang Q."/>
            <person name="Yang W."/>
            <person name="Lou X."/>
            <person name="Chen J."/>
            <person name="Feng M."/>
            <person name="Jian J."/>
            <person name="Zhang X."/>
            <person name="Luo G."/>
            <person name="Jiang Y."/>
            <person name="Liu J."/>
            <person name="Wang Z."/>
            <person name="Sha Y."/>
            <person name="Zhang B."/>
            <person name="Wu H."/>
            <person name="Tang D."/>
            <person name="Shen Q."/>
            <person name="Xue P."/>
            <person name="Zou S."/>
            <person name="Wang X."/>
            <person name="Liu X."/>
            <person name="Wang F."/>
            <person name="Yang Y."/>
            <person name="An X."/>
            <person name="Dong Z."/>
            <person name="Zhang K."/>
            <person name="Zhang X."/>
            <person name="Luo M.C."/>
            <person name="Dvorak J."/>
            <person name="Tong Y."/>
            <person name="Wang J."/>
            <person name="Yang H."/>
            <person name="Li Z."/>
            <person name="Wang D."/>
            <person name="Zhang A."/>
            <person name="Wang J."/>
        </authorList>
    </citation>
    <scope>NUCLEOTIDE SEQUENCE</scope>
</reference>
<feature type="compositionally biased region" description="Acidic residues" evidence="1">
    <location>
        <begin position="195"/>
        <end position="209"/>
    </location>
</feature>
<evidence type="ECO:0000313" key="2">
    <source>
        <dbReference type="EMBL" id="EMS58111.1"/>
    </source>
</evidence>
<accession>M7ZEQ3</accession>
<protein>
    <submittedName>
        <fullName evidence="2">Uncharacterized protein</fullName>
    </submittedName>
</protein>
<dbReference type="EMBL" id="KD136618">
    <property type="protein sequence ID" value="EMS58111.1"/>
    <property type="molecule type" value="Genomic_DNA"/>
</dbReference>
<dbReference type="AlphaFoldDB" id="M7ZEQ3"/>
<sequence>MELPSLIHLFGKFKLQQGGLTKLCLSSPHHQLSGDILAAPSRVLCLAYLKLIASKLEKLIIKKGALGSLRLRCIVVEVMTELEVQEGALPLLESLQLLCKDLNGFCGMMIQSLGRIKEVILHDGVNDGTKQKWKEEAKIHPRCPKLLFVKTAEDVDMGSEPAGNSESPAAPTTDTTLQVTVPHDAISTGQSVQVDGDDLQQDDDEKEDTDEIDILEGFASKTCLGTMMNKESFEQGMEGMVGFEDQQMEDVTPSDQADQNLVLLVVGENRRKRARTVGEGNSMDNVVDRVKRKNPEDVPRNLIFQLS</sequence>
<feature type="region of interest" description="Disordered" evidence="1">
    <location>
        <begin position="185"/>
        <end position="209"/>
    </location>
</feature>
<dbReference type="OMA" id="AKIHPRC"/>
<evidence type="ECO:0000256" key="1">
    <source>
        <dbReference type="SAM" id="MobiDB-lite"/>
    </source>
</evidence>
<dbReference type="eggNOG" id="KOG4658">
    <property type="taxonomic scope" value="Eukaryota"/>
</dbReference>
<name>M7ZEQ3_TRIUA</name>
<organism evidence="2">
    <name type="scientific">Triticum urartu</name>
    <name type="common">Red wild einkorn</name>
    <name type="synonym">Crithodium urartu</name>
    <dbReference type="NCBI Taxonomy" id="4572"/>
    <lineage>
        <taxon>Eukaryota</taxon>
        <taxon>Viridiplantae</taxon>
        <taxon>Streptophyta</taxon>
        <taxon>Embryophyta</taxon>
        <taxon>Tracheophyta</taxon>
        <taxon>Spermatophyta</taxon>
        <taxon>Magnoliopsida</taxon>
        <taxon>Liliopsida</taxon>
        <taxon>Poales</taxon>
        <taxon>Poaceae</taxon>
        <taxon>BOP clade</taxon>
        <taxon>Pooideae</taxon>
        <taxon>Triticodae</taxon>
        <taxon>Triticeae</taxon>
        <taxon>Triticinae</taxon>
        <taxon>Triticum</taxon>
    </lineage>
</organism>